<feature type="domain" description="HTH lysR-type" evidence="5">
    <location>
        <begin position="1"/>
        <end position="59"/>
    </location>
</feature>
<dbReference type="FunFam" id="3.40.190.290:FF:000001">
    <property type="entry name" value="Transcriptional regulator, LysR family"/>
    <property type="match status" value="1"/>
</dbReference>
<comment type="similarity">
    <text evidence="1">Belongs to the LysR transcriptional regulatory family.</text>
</comment>
<dbReference type="Pfam" id="PF03466">
    <property type="entry name" value="LysR_substrate"/>
    <property type="match status" value="1"/>
</dbReference>
<proteinExistence type="inferred from homology"/>
<name>A0A7C9KWH4_9GAMM</name>
<keyword evidence="3" id="KW-0238">DNA-binding</keyword>
<dbReference type="InterPro" id="IPR036390">
    <property type="entry name" value="WH_DNA-bd_sf"/>
</dbReference>
<dbReference type="Pfam" id="PF00126">
    <property type="entry name" value="HTH_1"/>
    <property type="match status" value="1"/>
</dbReference>
<evidence type="ECO:0000256" key="2">
    <source>
        <dbReference type="ARBA" id="ARBA00023015"/>
    </source>
</evidence>
<dbReference type="AlphaFoldDB" id="A0A7C9KWH4"/>
<evidence type="ECO:0000313" key="6">
    <source>
        <dbReference type="EMBL" id="NDL71257.1"/>
    </source>
</evidence>
<reference evidence="6 7" key="1">
    <citation type="submission" date="2020-01" db="EMBL/GenBank/DDBJ databases">
        <title>Whole genome sequencing of Halomonas alkaliphila strain LS44.</title>
        <authorList>
            <person name="Kumar S."/>
            <person name="Paul D."/>
            <person name="Shouche Y."/>
            <person name="Suryavanshi M.V."/>
        </authorList>
    </citation>
    <scope>NUCLEOTIDE SEQUENCE [LARGE SCALE GENOMIC DNA]</scope>
    <source>
        <strain evidence="6 7">LS44</strain>
    </source>
</reference>
<dbReference type="GO" id="GO:0003700">
    <property type="term" value="F:DNA-binding transcription factor activity"/>
    <property type="evidence" value="ECO:0007669"/>
    <property type="project" value="InterPro"/>
</dbReference>
<keyword evidence="2" id="KW-0805">Transcription regulation</keyword>
<keyword evidence="4" id="KW-0804">Transcription</keyword>
<dbReference type="OrthoDB" id="9815676at2"/>
<organism evidence="6 7">
    <name type="scientific">Vreelandella alkaliphila</name>
    <dbReference type="NCBI Taxonomy" id="272774"/>
    <lineage>
        <taxon>Bacteria</taxon>
        <taxon>Pseudomonadati</taxon>
        <taxon>Pseudomonadota</taxon>
        <taxon>Gammaproteobacteria</taxon>
        <taxon>Oceanospirillales</taxon>
        <taxon>Halomonadaceae</taxon>
        <taxon>Vreelandella</taxon>
    </lineage>
</organism>
<evidence type="ECO:0000259" key="5">
    <source>
        <dbReference type="PROSITE" id="PS50931"/>
    </source>
</evidence>
<dbReference type="PANTHER" id="PTHR30537">
    <property type="entry name" value="HTH-TYPE TRANSCRIPTIONAL REGULATOR"/>
    <property type="match status" value="1"/>
</dbReference>
<dbReference type="EMBL" id="JAAEHK010000016">
    <property type="protein sequence ID" value="NDL71257.1"/>
    <property type="molecule type" value="Genomic_DNA"/>
</dbReference>
<dbReference type="PROSITE" id="PS50931">
    <property type="entry name" value="HTH_LYSR"/>
    <property type="match status" value="1"/>
</dbReference>
<dbReference type="SUPFAM" id="SSF53850">
    <property type="entry name" value="Periplasmic binding protein-like II"/>
    <property type="match status" value="1"/>
</dbReference>
<dbReference type="Proteomes" id="UP000480312">
    <property type="component" value="Unassembled WGS sequence"/>
</dbReference>
<dbReference type="CDD" id="cd08472">
    <property type="entry name" value="PBP2_CrgA_like_3"/>
    <property type="match status" value="1"/>
</dbReference>
<dbReference type="InterPro" id="IPR036388">
    <property type="entry name" value="WH-like_DNA-bd_sf"/>
</dbReference>
<evidence type="ECO:0000256" key="4">
    <source>
        <dbReference type="ARBA" id="ARBA00023163"/>
    </source>
</evidence>
<evidence type="ECO:0000256" key="1">
    <source>
        <dbReference type="ARBA" id="ARBA00009437"/>
    </source>
</evidence>
<dbReference type="GO" id="GO:0006351">
    <property type="term" value="P:DNA-templated transcription"/>
    <property type="evidence" value="ECO:0007669"/>
    <property type="project" value="TreeGrafter"/>
</dbReference>
<dbReference type="FunFam" id="1.10.10.10:FF:000001">
    <property type="entry name" value="LysR family transcriptional regulator"/>
    <property type="match status" value="1"/>
</dbReference>
<evidence type="ECO:0000313" key="7">
    <source>
        <dbReference type="Proteomes" id="UP000480312"/>
    </source>
</evidence>
<dbReference type="Gene3D" id="3.40.190.290">
    <property type="match status" value="1"/>
</dbReference>
<accession>A0A7C9KWH4</accession>
<gene>
    <name evidence="6" type="ORF">GPL32_12170</name>
</gene>
<protein>
    <submittedName>
        <fullName evidence="6">LysR family transcriptional regulator</fullName>
    </submittedName>
</protein>
<evidence type="ECO:0000256" key="3">
    <source>
        <dbReference type="ARBA" id="ARBA00023125"/>
    </source>
</evidence>
<dbReference type="InterPro" id="IPR000847">
    <property type="entry name" value="LysR_HTH_N"/>
</dbReference>
<dbReference type="InterPro" id="IPR005119">
    <property type="entry name" value="LysR_subst-bd"/>
</dbReference>
<dbReference type="Gene3D" id="1.10.10.10">
    <property type="entry name" value="Winged helix-like DNA-binding domain superfamily/Winged helix DNA-binding domain"/>
    <property type="match status" value="1"/>
</dbReference>
<comment type="caution">
    <text evidence="6">The sequence shown here is derived from an EMBL/GenBank/DDBJ whole genome shotgun (WGS) entry which is preliminary data.</text>
</comment>
<dbReference type="PRINTS" id="PR00039">
    <property type="entry name" value="HTHLYSR"/>
</dbReference>
<dbReference type="InterPro" id="IPR058163">
    <property type="entry name" value="LysR-type_TF_proteobact-type"/>
</dbReference>
<dbReference type="RefSeq" id="WP_162219121.1">
    <property type="nucleotide sequence ID" value="NZ_JAAEHK010000016.1"/>
</dbReference>
<dbReference type="GO" id="GO:0043565">
    <property type="term" value="F:sequence-specific DNA binding"/>
    <property type="evidence" value="ECO:0007669"/>
    <property type="project" value="TreeGrafter"/>
</dbReference>
<dbReference type="SUPFAM" id="SSF46785">
    <property type="entry name" value="Winged helix' DNA-binding domain"/>
    <property type="match status" value="1"/>
</dbReference>
<dbReference type="PANTHER" id="PTHR30537:SF72">
    <property type="entry name" value="LYSR FAMILY TRANSCRIPTIONAL REGULATOR"/>
    <property type="match status" value="1"/>
</dbReference>
<sequence length="306" mass="33739">MDRLERLHVFIRVVDCMSFTRAAESLSIPRSTVSTAVKDLESKLGARLINRTTRALDITEEGQLLYKQALLLLEDYERLTGAFPAEAERPSGKLRINVPGRLGRRVLVPALPDFLDRYPDIDIQMGVTDRAVDLVGEGVDCVIRVGELADSNLIARPLGCLPLCNCASPAYLARFGMPKTIADLPAHRIVAFVSSISGSVESWEYQQGGQVESVLLPARVTVNTAEALIAGALAGLGLIQVPRYDVYHHLESGRLVSILPSTVPEPMPISLLYPHREHMTRRLEAFIDWVVPVLQSQVLRSSNQEP</sequence>